<proteinExistence type="predicted"/>
<dbReference type="AlphaFoldDB" id="A0AAW3H5R1"/>
<organism evidence="4 5">
    <name type="scientific">Streptococcus gordonii</name>
    <dbReference type="NCBI Taxonomy" id="1302"/>
    <lineage>
        <taxon>Bacteria</taxon>
        <taxon>Bacillati</taxon>
        <taxon>Bacillota</taxon>
        <taxon>Bacilli</taxon>
        <taxon>Lactobacillales</taxon>
        <taxon>Streptococcaceae</taxon>
        <taxon>Streptococcus</taxon>
    </lineage>
</organism>
<comment type="caution">
    <text evidence="4">The sequence shown here is derived from an EMBL/GenBank/DDBJ whole genome shotgun (WGS) entry which is preliminary data.</text>
</comment>
<dbReference type="Proteomes" id="UP000033658">
    <property type="component" value="Unassembled WGS sequence"/>
</dbReference>
<dbReference type="InterPro" id="IPR057727">
    <property type="entry name" value="WCX_dom"/>
</dbReference>
<dbReference type="InterPro" id="IPR036388">
    <property type="entry name" value="WH-like_DNA-bd_sf"/>
</dbReference>
<dbReference type="Pfam" id="PF08279">
    <property type="entry name" value="HTH_11"/>
    <property type="match status" value="1"/>
</dbReference>
<dbReference type="PIRSF" id="PIRSF016838">
    <property type="entry name" value="PafC"/>
    <property type="match status" value="1"/>
</dbReference>
<keyword evidence="2" id="KW-0804">Transcription</keyword>
<sequence>MKLERLIYILLALLNKRQITAKEIAERFEISTRTVYRDMDTLSLAGIPIYSERGDKGGFYIPDDYKMDSNFFTEEEKQFIINMSQNVGKIVGRPNFDSIENKLSSQEATDKVNPFYFDLSSWSLNTNYLLEMEQAIETGKKISFSYFSKKQERSQRTIFPYRLIFKLNAWYVIGYCLEKLDFRIFKLSRIRDLQLVDEGIEVDDYPLLSQDKLDLFLNPSKDKVEGSKEEVELIFTESALPKIYDHFTEEEITVEQTRIKVHAFRALTPAFFELILSFGQQVKVRSPKKLQDKLIDTLQKNLQQYDRL</sequence>
<dbReference type="Gene3D" id="1.10.10.10">
    <property type="entry name" value="Winged helix-like DNA-binding domain superfamily/Winged helix DNA-binding domain"/>
    <property type="match status" value="1"/>
</dbReference>
<dbReference type="InterPro" id="IPR026881">
    <property type="entry name" value="WYL_dom"/>
</dbReference>
<dbReference type="PROSITE" id="PS51000">
    <property type="entry name" value="HTH_DEOR_2"/>
    <property type="match status" value="1"/>
</dbReference>
<dbReference type="RefSeq" id="WP_045502617.1">
    <property type="nucleotide sequence ID" value="NZ_JYGL01000001.1"/>
</dbReference>
<dbReference type="InterPro" id="IPR001034">
    <property type="entry name" value="DeoR_HTH"/>
</dbReference>
<dbReference type="Pfam" id="PF13280">
    <property type="entry name" value="WYL"/>
    <property type="match status" value="1"/>
</dbReference>
<evidence type="ECO:0000313" key="5">
    <source>
        <dbReference type="Proteomes" id="UP000033658"/>
    </source>
</evidence>
<evidence type="ECO:0000313" key="4">
    <source>
        <dbReference type="EMBL" id="KJQ58510.1"/>
    </source>
</evidence>
<accession>A0AAW3H5R1</accession>
<dbReference type="InterPro" id="IPR036390">
    <property type="entry name" value="WH_DNA-bd_sf"/>
</dbReference>
<dbReference type="InterPro" id="IPR051534">
    <property type="entry name" value="CBASS_pafABC_assoc_protein"/>
</dbReference>
<dbReference type="PROSITE" id="PS52050">
    <property type="entry name" value="WYL"/>
    <property type="match status" value="1"/>
</dbReference>
<reference evidence="4 5" key="1">
    <citation type="submission" date="2015-02" db="EMBL/GenBank/DDBJ databases">
        <title>Evolution of amylase-binding proteins of oral streptococcal species.</title>
        <authorList>
            <person name="Haase E.M."/>
        </authorList>
    </citation>
    <scope>NUCLEOTIDE SEQUENCE [LARGE SCALE GENOMIC DNA]</scope>
    <source>
        <strain evidence="4 5">G9B</strain>
    </source>
</reference>
<dbReference type="PANTHER" id="PTHR34580">
    <property type="match status" value="1"/>
</dbReference>
<dbReference type="SUPFAM" id="SSF46785">
    <property type="entry name" value="Winged helix' DNA-binding domain"/>
    <property type="match status" value="1"/>
</dbReference>
<protein>
    <submittedName>
        <fullName evidence="4">HTH domain protein</fullName>
    </submittedName>
</protein>
<dbReference type="Pfam" id="PF25583">
    <property type="entry name" value="WCX"/>
    <property type="match status" value="1"/>
</dbReference>
<evidence type="ECO:0000259" key="3">
    <source>
        <dbReference type="PROSITE" id="PS51000"/>
    </source>
</evidence>
<gene>
    <name evidence="4" type="ORF">TZ86_00350</name>
</gene>
<dbReference type="InterPro" id="IPR028349">
    <property type="entry name" value="PafC-like"/>
</dbReference>
<evidence type="ECO:0000256" key="2">
    <source>
        <dbReference type="ARBA" id="ARBA00023163"/>
    </source>
</evidence>
<name>A0AAW3H5R1_STRGN</name>
<dbReference type="GO" id="GO:0003700">
    <property type="term" value="F:DNA-binding transcription factor activity"/>
    <property type="evidence" value="ECO:0007669"/>
    <property type="project" value="InterPro"/>
</dbReference>
<feature type="domain" description="HTH deoR-type" evidence="3">
    <location>
        <begin position="2"/>
        <end position="57"/>
    </location>
</feature>
<keyword evidence="1" id="KW-0805">Transcription regulation</keyword>
<dbReference type="EMBL" id="JYGL01000001">
    <property type="protein sequence ID" value="KJQ58510.1"/>
    <property type="molecule type" value="Genomic_DNA"/>
</dbReference>
<evidence type="ECO:0000256" key="1">
    <source>
        <dbReference type="ARBA" id="ARBA00023015"/>
    </source>
</evidence>
<dbReference type="InterPro" id="IPR013196">
    <property type="entry name" value="HTH_11"/>
</dbReference>
<dbReference type="PANTHER" id="PTHR34580:SF1">
    <property type="entry name" value="PROTEIN PAFC"/>
    <property type="match status" value="1"/>
</dbReference>